<reference evidence="2" key="2">
    <citation type="submission" date="2020-09" db="EMBL/GenBank/DDBJ databases">
        <authorList>
            <person name="Sun Q."/>
            <person name="Zhou Y."/>
        </authorList>
    </citation>
    <scope>NUCLEOTIDE SEQUENCE</scope>
    <source>
        <strain evidence="2">CGMCC 4.7110</strain>
    </source>
</reference>
<feature type="region of interest" description="Disordered" evidence="1">
    <location>
        <begin position="207"/>
        <end position="226"/>
    </location>
</feature>
<feature type="region of interest" description="Disordered" evidence="1">
    <location>
        <begin position="63"/>
        <end position="83"/>
    </location>
</feature>
<evidence type="ECO:0000313" key="3">
    <source>
        <dbReference type="Proteomes" id="UP000653411"/>
    </source>
</evidence>
<keyword evidence="3" id="KW-1185">Reference proteome</keyword>
<organism evidence="2 3">
    <name type="scientific">Streptomyces fuscichromogenes</name>
    <dbReference type="NCBI Taxonomy" id="1324013"/>
    <lineage>
        <taxon>Bacteria</taxon>
        <taxon>Bacillati</taxon>
        <taxon>Actinomycetota</taxon>
        <taxon>Actinomycetes</taxon>
        <taxon>Kitasatosporales</taxon>
        <taxon>Streptomycetaceae</taxon>
        <taxon>Streptomyces</taxon>
    </lineage>
</organism>
<comment type="caution">
    <text evidence="2">The sequence shown here is derived from an EMBL/GenBank/DDBJ whole genome shotgun (WGS) entry which is preliminary data.</text>
</comment>
<name>A0A917XQK1_9ACTN</name>
<dbReference type="EMBL" id="BMML01000082">
    <property type="protein sequence ID" value="GGN47599.1"/>
    <property type="molecule type" value="Genomic_DNA"/>
</dbReference>
<dbReference type="RefSeq" id="WP_189269808.1">
    <property type="nucleotide sequence ID" value="NZ_BMML01000082.1"/>
</dbReference>
<dbReference type="Proteomes" id="UP000653411">
    <property type="component" value="Unassembled WGS sequence"/>
</dbReference>
<reference evidence="2" key="1">
    <citation type="journal article" date="2014" name="Int. J. Syst. Evol. Microbiol.">
        <title>Complete genome sequence of Corynebacterium casei LMG S-19264T (=DSM 44701T), isolated from a smear-ripened cheese.</title>
        <authorList>
            <consortium name="US DOE Joint Genome Institute (JGI-PGF)"/>
            <person name="Walter F."/>
            <person name="Albersmeier A."/>
            <person name="Kalinowski J."/>
            <person name="Ruckert C."/>
        </authorList>
    </citation>
    <scope>NUCLEOTIDE SEQUENCE</scope>
    <source>
        <strain evidence="2">CGMCC 4.7110</strain>
    </source>
</reference>
<sequence>MKLDPADMLLALARDLSETRTTLTSGMENVVERLEALEGAEYDDAIAGLRKLLGEVVESVEKLKAKEEEEEPEGPGTAPDWTNLDKEQCQELWDWLLTWCGKILLPVYAQDVWRPCWFRHQQLRIQLTWLCAYWHWSYEKTAPPTRAAEWHMRWWPAIEKFMKDELKECGYVSESLREPLHEIPHEGDDALEYEDFADHGLMDWVSADVARRPDPEKKTSKKDPAG</sequence>
<proteinExistence type="predicted"/>
<feature type="compositionally biased region" description="Basic and acidic residues" evidence="1">
    <location>
        <begin position="209"/>
        <end position="226"/>
    </location>
</feature>
<evidence type="ECO:0008006" key="4">
    <source>
        <dbReference type="Google" id="ProtNLM"/>
    </source>
</evidence>
<evidence type="ECO:0000313" key="2">
    <source>
        <dbReference type="EMBL" id="GGN47599.1"/>
    </source>
</evidence>
<evidence type="ECO:0000256" key="1">
    <source>
        <dbReference type="SAM" id="MobiDB-lite"/>
    </source>
</evidence>
<gene>
    <name evidence="2" type="ORF">GCM10011578_101290</name>
</gene>
<accession>A0A917XQK1</accession>
<dbReference type="AlphaFoldDB" id="A0A917XQK1"/>
<protein>
    <recommendedName>
        <fullName evidence="4">DUF4913 domain-containing protein</fullName>
    </recommendedName>
</protein>